<proteinExistence type="inferred from homology"/>
<keyword evidence="3" id="KW-0067">ATP-binding</keyword>
<evidence type="ECO:0000256" key="1">
    <source>
        <dbReference type="ARBA" id="ARBA00006271"/>
    </source>
</evidence>
<dbReference type="InterPro" id="IPR027417">
    <property type="entry name" value="P-loop_NTPase"/>
</dbReference>
<dbReference type="GO" id="GO:0006298">
    <property type="term" value="P:mismatch repair"/>
    <property type="evidence" value="ECO:0007669"/>
    <property type="project" value="InterPro"/>
</dbReference>
<dbReference type="SUPFAM" id="SSF48334">
    <property type="entry name" value="DNA repair protein MutS, domain III"/>
    <property type="match status" value="1"/>
</dbReference>
<reference evidence="7" key="1">
    <citation type="submission" date="2022-07" db="EMBL/GenBank/DDBJ databases">
        <title>Phylogenomic reconstructions and comparative analyses of Kickxellomycotina fungi.</title>
        <authorList>
            <person name="Reynolds N.K."/>
            <person name="Stajich J.E."/>
            <person name="Barry K."/>
            <person name="Grigoriev I.V."/>
            <person name="Crous P."/>
            <person name="Smith M.E."/>
        </authorList>
    </citation>
    <scope>NUCLEOTIDE SEQUENCE</scope>
    <source>
        <strain evidence="7">NRRL 1566</strain>
    </source>
</reference>
<keyword evidence="8" id="KW-1185">Reference proteome</keyword>
<dbReference type="InterPro" id="IPR045076">
    <property type="entry name" value="MutS"/>
</dbReference>
<dbReference type="GO" id="GO:0005634">
    <property type="term" value="C:nucleus"/>
    <property type="evidence" value="ECO:0007669"/>
    <property type="project" value="TreeGrafter"/>
</dbReference>
<dbReference type="GO" id="GO:0140664">
    <property type="term" value="F:ATP-dependent DNA damage sensor activity"/>
    <property type="evidence" value="ECO:0007669"/>
    <property type="project" value="InterPro"/>
</dbReference>
<name>A0A9W8M1F7_9FUNG</name>
<dbReference type="Pfam" id="PF05192">
    <property type="entry name" value="MutS_III"/>
    <property type="match status" value="1"/>
</dbReference>
<feature type="domain" description="DNA mismatch repair protein MutS core" evidence="6">
    <location>
        <begin position="131"/>
        <end position="371"/>
    </location>
</feature>
<dbReference type="GO" id="GO:0005524">
    <property type="term" value="F:ATP binding"/>
    <property type="evidence" value="ECO:0007669"/>
    <property type="project" value="UniProtKB-KW"/>
</dbReference>
<organism evidence="7 8">
    <name type="scientific">Coemansia brasiliensis</name>
    <dbReference type="NCBI Taxonomy" id="2650707"/>
    <lineage>
        <taxon>Eukaryota</taxon>
        <taxon>Fungi</taxon>
        <taxon>Fungi incertae sedis</taxon>
        <taxon>Zoopagomycota</taxon>
        <taxon>Kickxellomycotina</taxon>
        <taxon>Kickxellomycetes</taxon>
        <taxon>Kickxellales</taxon>
        <taxon>Kickxellaceae</taxon>
        <taxon>Coemansia</taxon>
    </lineage>
</organism>
<evidence type="ECO:0000256" key="4">
    <source>
        <dbReference type="ARBA" id="ARBA00023125"/>
    </source>
</evidence>
<sequence>MSNVVDLTELDSDSDYALHSDVSDELHVVSVKQPIRQSVKKPKLDMLESPYRPDSDFESIIAPTSAFTKVSGNPNTLMTLVEGRGFASEIAYCLFNLETSHCSLSQFSDSASSMLIDPGAWRDLGLEDDDKQERSLFSAINHTGTKMGSRLLRANILQPSTDLSTIYARQAAVLEILDHEELFFFLSSRLVDIPDIDATITSLIRLTDASSSRQICQSINNVLHVKQILQMTMRITSDEIQVPIRAVYKPNTGYIMNAKLSDLGDAVPEEFVNVVIKKNVVSFTTLDLVKLNNRLSSVVVEINLLTEKAIHGVAETIRSNITVLYKVSEAIALLDMIVSFTSYCTLHSCVVPEFSDAINIVQGRHPVLEALGREVVPNDINTVTATFTVVSGPNMGGKSTYLRQIIYMAIMAQIGSL</sequence>
<evidence type="ECO:0000313" key="8">
    <source>
        <dbReference type="Proteomes" id="UP001139887"/>
    </source>
</evidence>
<keyword evidence="5" id="KW-0469">Meiosis</keyword>
<evidence type="ECO:0000256" key="2">
    <source>
        <dbReference type="ARBA" id="ARBA00022741"/>
    </source>
</evidence>
<gene>
    <name evidence="7" type="primary">MSH4</name>
    <name evidence="7" type="ORF">IWW36_001517</name>
</gene>
<dbReference type="OrthoDB" id="276261at2759"/>
<evidence type="ECO:0000256" key="5">
    <source>
        <dbReference type="ARBA" id="ARBA00023254"/>
    </source>
</evidence>
<evidence type="ECO:0000259" key="6">
    <source>
        <dbReference type="SMART" id="SM00533"/>
    </source>
</evidence>
<dbReference type="InterPro" id="IPR036187">
    <property type="entry name" value="DNA_mismatch_repair_MutS_sf"/>
</dbReference>
<comment type="caution">
    <text evidence="7">The sequence shown here is derived from an EMBL/GenBank/DDBJ whole genome shotgun (WGS) entry which is preliminary data.</text>
</comment>
<keyword evidence="2" id="KW-0547">Nucleotide-binding</keyword>
<dbReference type="PANTHER" id="PTHR11361:SF21">
    <property type="entry name" value="MUTS PROTEIN HOMOLOG 4"/>
    <property type="match status" value="1"/>
</dbReference>
<dbReference type="PANTHER" id="PTHR11361">
    <property type="entry name" value="DNA MISMATCH REPAIR PROTEIN MUTS FAMILY MEMBER"/>
    <property type="match status" value="1"/>
</dbReference>
<dbReference type="AlphaFoldDB" id="A0A9W8M1F7"/>
<dbReference type="Gene3D" id="1.10.1420.10">
    <property type="match status" value="3"/>
</dbReference>
<evidence type="ECO:0000256" key="3">
    <source>
        <dbReference type="ARBA" id="ARBA00022840"/>
    </source>
</evidence>
<dbReference type="Gene3D" id="3.40.50.300">
    <property type="entry name" value="P-loop containing nucleotide triphosphate hydrolases"/>
    <property type="match status" value="1"/>
</dbReference>
<dbReference type="SUPFAM" id="SSF52540">
    <property type="entry name" value="P-loop containing nucleoside triphosphate hydrolases"/>
    <property type="match status" value="1"/>
</dbReference>
<dbReference type="SMART" id="SM00533">
    <property type="entry name" value="MUTSd"/>
    <property type="match status" value="1"/>
</dbReference>
<dbReference type="GO" id="GO:0030983">
    <property type="term" value="F:mismatched DNA binding"/>
    <property type="evidence" value="ECO:0007669"/>
    <property type="project" value="InterPro"/>
</dbReference>
<keyword evidence="4" id="KW-0238">DNA-binding</keyword>
<comment type="similarity">
    <text evidence="1">Belongs to the DNA mismatch repair MutS family.</text>
</comment>
<dbReference type="Pfam" id="PF00488">
    <property type="entry name" value="MutS_V"/>
    <property type="match status" value="1"/>
</dbReference>
<dbReference type="InterPro" id="IPR000432">
    <property type="entry name" value="DNA_mismatch_repair_MutS_C"/>
</dbReference>
<evidence type="ECO:0000313" key="7">
    <source>
        <dbReference type="EMBL" id="KAJ2850891.1"/>
    </source>
</evidence>
<dbReference type="InterPro" id="IPR007696">
    <property type="entry name" value="DNA_mismatch_repair_MutS_core"/>
</dbReference>
<dbReference type="GO" id="GO:0007131">
    <property type="term" value="P:reciprocal meiotic recombination"/>
    <property type="evidence" value="ECO:0007669"/>
    <property type="project" value="TreeGrafter"/>
</dbReference>
<dbReference type="Proteomes" id="UP001139887">
    <property type="component" value="Unassembled WGS sequence"/>
</dbReference>
<accession>A0A9W8M1F7</accession>
<dbReference type="EMBL" id="JANBUW010000021">
    <property type="protein sequence ID" value="KAJ2850891.1"/>
    <property type="molecule type" value="Genomic_DNA"/>
</dbReference>
<protein>
    <submittedName>
        <fullName evidence="7">MutS protein msh4</fullName>
    </submittedName>
</protein>